<proteinExistence type="predicted"/>
<dbReference type="Proteomes" id="UP000499080">
    <property type="component" value="Unassembled WGS sequence"/>
</dbReference>
<organism evidence="1 2">
    <name type="scientific">Araneus ventricosus</name>
    <name type="common">Orbweaver spider</name>
    <name type="synonym">Epeira ventricosa</name>
    <dbReference type="NCBI Taxonomy" id="182803"/>
    <lineage>
        <taxon>Eukaryota</taxon>
        <taxon>Metazoa</taxon>
        <taxon>Ecdysozoa</taxon>
        <taxon>Arthropoda</taxon>
        <taxon>Chelicerata</taxon>
        <taxon>Arachnida</taxon>
        <taxon>Araneae</taxon>
        <taxon>Araneomorphae</taxon>
        <taxon>Entelegynae</taxon>
        <taxon>Araneoidea</taxon>
        <taxon>Araneidae</taxon>
        <taxon>Araneus</taxon>
    </lineage>
</organism>
<dbReference type="EMBL" id="BGPR01000611">
    <property type="protein sequence ID" value="GBM28457.1"/>
    <property type="molecule type" value="Genomic_DNA"/>
</dbReference>
<protein>
    <submittedName>
        <fullName evidence="1">Uncharacterized protein</fullName>
    </submittedName>
</protein>
<dbReference type="AlphaFoldDB" id="A0A4Y2EI52"/>
<accession>A0A4Y2EI52</accession>
<gene>
    <name evidence="1" type="ORF">AVEN_33909_1</name>
</gene>
<keyword evidence="2" id="KW-1185">Reference proteome</keyword>
<comment type="caution">
    <text evidence="1">The sequence shown here is derived from an EMBL/GenBank/DDBJ whole genome shotgun (WGS) entry which is preliminary data.</text>
</comment>
<evidence type="ECO:0000313" key="1">
    <source>
        <dbReference type="EMBL" id="GBM28457.1"/>
    </source>
</evidence>
<reference evidence="1 2" key="1">
    <citation type="journal article" date="2019" name="Sci. Rep.">
        <title>Orb-weaving spider Araneus ventricosus genome elucidates the spidroin gene catalogue.</title>
        <authorList>
            <person name="Kono N."/>
            <person name="Nakamura H."/>
            <person name="Ohtoshi R."/>
            <person name="Moran D.A.P."/>
            <person name="Shinohara A."/>
            <person name="Yoshida Y."/>
            <person name="Fujiwara M."/>
            <person name="Mori M."/>
            <person name="Tomita M."/>
            <person name="Arakawa K."/>
        </authorList>
    </citation>
    <scope>NUCLEOTIDE SEQUENCE [LARGE SCALE GENOMIC DNA]</scope>
</reference>
<name>A0A4Y2EI52_ARAVE</name>
<sequence length="93" mass="10234">MEMTCCRMSKQEVGFPVGIVMEDLFVHPSVIVRTSFGRDRAVARLLPTMSPASVLESIAEAVIQMTRMSKQEGGCCVWLPLAMVDRMLGAILC</sequence>
<evidence type="ECO:0000313" key="2">
    <source>
        <dbReference type="Proteomes" id="UP000499080"/>
    </source>
</evidence>